<dbReference type="Proteomes" id="UP001375382">
    <property type="component" value="Unassembled WGS sequence"/>
</dbReference>
<feature type="coiled-coil region" evidence="1">
    <location>
        <begin position="5"/>
        <end position="46"/>
    </location>
</feature>
<gene>
    <name evidence="2" type="ORF">MN202_11125</name>
</gene>
<keyword evidence="1" id="KW-0175">Coiled coil</keyword>
<name>A0ABU8C775_9GAMM</name>
<organism evidence="2 3">
    <name type="scientific">Rheinheimera muenzenbergensis</name>
    <dbReference type="NCBI Taxonomy" id="1193628"/>
    <lineage>
        <taxon>Bacteria</taxon>
        <taxon>Pseudomonadati</taxon>
        <taxon>Pseudomonadota</taxon>
        <taxon>Gammaproteobacteria</taxon>
        <taxon>Chromatiales</taxon>
        <taxon>Chromatiaceae</taxon>
        <taxon>Rheinheimera</taxon>
    </lineage>
</organism>
<sequence length="66" mass="7390">MSALLTQLETAVQQLLQQNSQLKQQLNELNEQHELLQLDVMEKEEQQNAATARMQSLLDAVNAGNG</sequence>
<keyword evidence="3" id="KW-1185">Reference proteome</keyword>
<dbReference type="EMBL" id="JALAAR010000008">
    <property type="protein sequence ID" value="MEH8017790.1"/>
    <property type="molecule type" value="Genomic_DNA"/>
</dbReference>
<protein>
    <recommendedName>
        <fullName evidence="4">Cell division protein ZapB</fullName>
    </recommendedName>
</protein>
<evidence type="ECO:0000313" key="3">
    <source>
        <dbReference type="Proteomes" id="UP001375382"/>
    </source>
</evidence>
<proteinExistence type="predicted"/>
<comment type="caution">
    <text evidence="2">The sequence shown here is derived from an EMBL/GenBank/DDBJ whole genome shotgun (WGS) entry which is preliminary data.</text>
</comment>
<evidence type="ECO:0000313" key="2">
    <source>
        <dbReference type="EMBL" id="MEH8017790.1"/>
    </source>
</evidence>
<evidence type="ECO:0000256" key="1">
    <source>
        <dbReference type="SAM" id="Coils"/>
    </source>
</evidence>
<reference evidence="2 3" key="1">
    <citation type="journal article" date="2023" name="Ecotoxicol. Environ. Saf.">
        <title>Mercury remediation potential of mercury-resistant strain Rheinheimera metallidurans sp. nov. isolated from a municipal waste dumping site.</title>
        <authorList>
            <person name="Yadav V."/>
            <person name="Manjhi A."/>
            <person name="Vadakedath N."/>
        </authorList>
    </citation>
    <scope>NUCLEOTIDE SEQUENCE [LARGE SCALE GENOMIC DNA]</scope>
    <source>
        <strain evidence="2 3">E-49</strain>
    </source>
</reference>
<evidence type="ECO:0008006" key="4">
    <source>
        <dbReference type="Google" id="ProtNLM"/>
    </source>
</evidence>
<accession>A0ABU8C775</accession>
<dbReference type="RefSeq" id="WP_335736199.1">
    <property type="nucleotide sequence ID" value="NZ_JALAAR010000008.1"/>
</dbReference>